<dbReference type="AlphaFoldDB" id="E4YZ00"/>
<dbReference type="Proteomes" id="UP000011014">
    <property type="component" value="Unassembled WGS sequence"/>
</dbReference>
<evidence type="ECO:0000313" key="1">
    <source>
        <dbReference type="EMBL" id="CBY40678.1"/>
    </source>
</evidence>
<reference evidence="1" key="1">
    <citation type="journal article" date="2010" name="Science">
        <title>Plasticity of animal genome architecture unmasked by rapid evolution of a pelagic tunicate.</title>
        <authorList>
            <person name="Denoeud F."/>
            <person name="Henriet S."/>
            <person name="Mungpakdee S."/>
            <person name="Aury J.M."/>
            <person name="Da Silva C."/>
            <person name="Brinkmann H."/>
            <person name="Mikhaleva J."/>
            <person name="Olsen L.C."/>
            <person name="Jubin C."/>
            <person name="Canestro C."/>
            <person name="Bouquet J.M."/>
            <person name="Danks G."/>
            <person name="Poulain J."/>
            <person name="Campsteijn C."/>
            <person name="Adamski M."/>
            <person name="Cross I."/>
            <person name="Yadetie F."/>
            <person name="Muffato M."/>
            <person name="Louis A."/>
            <person name="Butcher S."/>
            <person name="Tsagkogeorga G."/>
            <person name="Konrad A."/>
            <person name="Singh S."/>
            <person name="Jensen M.F."/>
            <person name="Cong E.H."/>
            <person name="Eikeseth-Otteraa H."/>
            <person name="Noel B."/>
            <person name="Anthouard V."/>
            <person name="Porcel B.M."/>
            <person name="Kachouri-Lafond R."/>
            <person name="Nishino A."/>
            <person name="Ugolini M."/>
            <person name="Chourrout P."/>
            <person name="Nishida H."/>
            <person name="Aasland R."/>
            <person name="Huzurbazar S."/>
            <person name="Westhof E."/>
            <person name="Delsuc F."/>
            <person name="Lehrach H."/>
            <person name="Reinhardt R."/>
            <person name="Weissenbach J."/>
            <person name="Roy S.W."/>
            <person name="Artiguenave F."/>
            <person name="Postlethwait J.H."/>
            <person name="Manak J.R."/>
            <person name="Thompson E.M."/>
            <person name="Jaillon O."/>
            <person name="Du Pasquier L."/>
            <person name="Boudinot P."/>
            <person name="Liberles D.A."/>
            <person name="Volff J.N."/>
            <person name="Philippe H."/>
            <person name="Lenhard B."/>
            <person name="Roest Crollius H."/>
            <person name="Wincker P."/>
            <person name="Chourrout D."/>
        </authorList>
    </citation>
    <scope>NUCLEOTIDE SEQUENCE [LARGE SCALE GENOMIC DNA]</scope>
</reference>
<proteinExistence type="predicted"/>
<name>E4YZ00_OIKDI</name>
<protein>
    <recommendedName>
        <fullName evidence="2">ZP domain-containing protein</fullName>
    </recommendedName>
</protein>
<gene>
    <name evidence="1" type="ORF">GSOID_T00022704001</name>
</gene>
<organism evidence="1">
    <name type="scientific">Oikopleura dioica</name>
    <name type="common">Tunicate</name>
    <dbReference type="NCBI Taxonomy" id="34765"/>
    <lineage>
        <taxon>Eukaryota</taxon>
        <taxon>Metazoa</taxon>
        <taxon>Chordata</taxon>
        <taxon>Tunicata</taxon>
        <taxon>Appendicularia</taxon>
        <taxon>Copelata</taxon>
        <taxon>Oikopleuridae</taxon>
        <taxon>Oikopleura</taxon>
    </lineage>
</organism>
<accession>E4YZ00</accession>
<sequence length="199" mass="22225">MDDYALEFDCEYLNVTEMEDSIQVKEAPVIKIEQELVLDSSVLPAPTICVESSLNSDIYNCDEHLQPQLGKKTKLDFENSSNFRIDSIWLGPFSGEKTIKLVNDGCAIMPTDLVEANGRAFFWDTFRFRDSTNVFFNIKLMMCDPNDPVYCNGSTDCVANQGNKFPGVLKIAGLRRSAPVCAGLRRSAPVRAGLRRSIP</sequence>
<evidence type="ECO:0008006" key="2">
    <source>
        <dbReference type="Google" id="ProtNLM"/>
    </source>
</evidence>
<dbReference type="EMBL" id="FN656046">
    <property type="protein sequence ID" value="CBY40678.1"/>
    <property type="molecule type" value="Genomic_DNA"/>
</dbReference>